<evidence type="ECO:0000313" key="3">
    <source>
        <dbReference type="Proteomes" id="UP000063991"/>
    </source>
</evidence>
<dbReference type="AlphaFoldDB" id="A0A126PZX5"/>
<dbReference type="EMBL" id="CP014323">
    <property type="protein sequence ID" value="AMJ98521.1"/>
    <property type="molecule type" value="Genomic_DNA"/>
</dbReference>
<gene>
    <name evidence="1" type="ORF">AVL55_10295</name>
    <name evidence="2" type="ORF">BFV95_4383</name>
</gene>
<name>A0A126PZX5_ALTMA</name>
<sequence>MKSIESTIHKIESRMFEPKVPDVVESNGFEEDLKIYVAELTKKKFVTNYLTLAMMNGVLDTKETYTLAQKASTSDGLTSLYVHLLQKISEIPVESDVIRKADILICNKH</sequence>
<proteinExistence type="predicted"/>
<organism evidence="1 3">
    <name type="scientific">Alteromonas macleodii</name>
    <name type="common">Pseudoalteromonas macleodii</name>
    <dbReference type="NCBI Taxonomy" id="28108"/>
    <lineage>
        <taxon>Bacteria</taxon>
        <taxon>Pseudomonadati</taxon>
        <taxon>Pseudomonadota</taxon>
        <taxon>Gammaproteobacteria</taxon>
        <taxon>Alteromonadales</taxon>
        <taxon>Alteromonadaceae</taxon>
        <taxon>Alteromonas/Salinimonas group</taxon>
        <taxon>Alteromonas</taxon>
    </lineage>
</organism>
<evidence type="ECO:0000313" key="2">
    <source>
        <dbReference type="EMBL" id="OES25701.1"/>
    </source>
</evidence>
<dbReference type="GeneID" id="56269359"/>
<reference evidence="1 3" key="1">
    <citation type="submission" date="2015-12" db="EMBL/GenBank/DDBJ databases">
        <authorList>
            <person name="Shamseldin A."/>
            <person name="Moawad H."/>
            <person name="Abd El-Rahim W.M."/>
            <person name="Sadowsky M.J."/>
        </authorList>
    </citation>
    <scope>NUCLEOTIDE SEQUENCE [LARGE SCALE GENOMIC DNA]</scope>
    <source>
        <strain evidence="1 3">D7</strain>
    </source>
</reference>
<protein>
    <submittedName>
        <fullName evidence="1">Uncharacterized protein</fullName>
    </submittedName>
</protein>
<reference evidence="2 4" key="2">
    <citation type="submission" date="2016-09" db="EMBL/GenBank/DDBJ databases">
        <title>Draft Genome Sequence of four Alteromonas macleodii strains isolated from copper coupons and grown long-term at elevated copper levels.</title>
        <authorList>
            <person name="Cusick K."/>
            <person name="Dale J."/>
            <person name="Little B."/>
            <person name="Biffinger J."/>
        </authorList>
    </citation>
    <scope>NUCLEOTIDE SEQUENCE [LARGE SCALE GENOMIC DNA]</scope>
    <source>
        <strain evidence="2 4">KCP01</strain>
    </source>
</reference>
<dbReference type="Proteomes" id="UP000095392">
    <property type="component" value="Unassembled WGS sequence"/>
</dbReference>
<accession>A0A126PZX5</accession>
<evidence type="ECO:0000313" key="1">
    <source>
        <dbReference type="EMBL" id="AMJ98521.1"/>
    </source>
</evidence>
<keyword evidence="4" id="KW-1185">Reference proteome</keyword>
<dbReference type="PATRIC" id="fig|28108.61.peg.4503"/>
<dbReference type="RefSeq" id="WP_015068761.1">
    <property type="nucleotide sequence ID" value="NZ_CP014323.1"/>
</dbReference>
<evidence type="ECO:0000313" key="4">
    <source>
        <dbReference type="Proteomes" id="UP000095392"/>
    </source>
</evidence>
<dbReference type="EMBL" id="MIPY01000041">
    <property type="protein sequence ID" value="OES25701.1"/>
    <property type="molecule type" value="Genomic_DNA"/>
</dbReference>
<dbReference type="Proteomes" id="UP000063991">
    <property type="component" value="Chromosome"/>
</dbReference>